<evidence type="ECO:0000313" key="3">
    <source>
        <dbReference type="Proteomes" id="UP000256373"/>
    </source>
</evidence>
<gene>
    <name evidence="2" type="ORF">DSL64_01890</name>
</gene>
<evidence type="ECO:0000313" key="2">
    <source>
        <dbReference type="EMBL" id="REA64325.1"/>
    </source>
</evidence>
<accession>A0A3D8YI21</accession>
<dbReference type="OrthoDB" id="111691at2"/>
<dbReference type="Pfam" id="PF03929">
    <property type="entry name" value="PepSY_TM"/>
    <property type="match status" value="1"/>
</dbReference>
<dbReference type="PANTHER" id="PTHR34219">
    <property type="entry name" value="IRON-REGULATED INNER MEMBRANE PROTEIN-RELATED"/>
    <property type="match status" value="1"/>
</dbReference>
<dbReference type="RefSeq" id="WP_115828931.1">
    <property type="nucleotide sequence ID" value="NZ_QNUL01000001.1"/>
</dbReference>
<keyword evidence="1" id="KW-1133">Transmembrane helix</keyword>
<keyword evidence="1" id="KW-0472">Membrane</keyword>
<dbReference type="InterPro" id="IPR005625">
    <property type="entry name" value="PepSY-ass_TM"/>
</dbReference>
<keyword evidence="3" id="KW-1185">Reference proteome</keyword>
<keyword evidence="1" id="KW-0812">Transmembrane</keyword>
<sequence>MKFKKITRVLHLWLGLGSGFVIFVLGITGAIYVFTDELKTVFYRDRLFVEASSKPRMPLSKLIPKVEKELEGNPVSRVEMYAAPDRSYVFRSMKLDPEGFSHWDYYKFYKRVYVNPYDGTILYVENSKNEFFNLVLGLHMRLLFGEKIGHAVVSYSVLAFVVLLLSGIVLWMPKKWNTTERNKSFKIKWSAKFKRINYDLHNVLGFYAFLVLLMIAITGLCWSFDWMKNSVRYIANGAKNVEKVKPAVSDSTQFSTASAVDVAFSSARTQSGQAFSFLINFPSKPEGTINISSYLSSWNLHDRVQASYDRYTGKLLRSSTYEELNTGDKVYQLNYDLHTGTYLNLPSRILAFVASLIAACLPLTGFYIWWGKRPTQKKQRSERQIRVKLNV</sequence>
<organism evidence="2 3">
    <name type="scientific">Dyadobacter luteus</name>
    <dbReference type="NCBI Taxonomy" id="2259619"/>
    <lineage>
        <taxon>Bacteria</taxon>
        <taxon>Pseudomonadati</taxon>
        <taxon>Bacteroidota</taxon>
        <taxon>Cytophagia</taxon>
        <taxon>Cytophagales</taxon>
        <taxon>Spirosomataceae</taxon>
        <taxon>Dyadobacter</taxon>
    </lineage>
</organism>
<reference evidence="2 3" key="1">
    <citation type="submission" date="2018-07" db="EMBL/GenBank/DDBJ databases">
        <title>Dyadobacter roseus sp. nov., isolated from rose rhizosphere soil.</title>
        <authorList>
            <person name="Chen L."/>
        </authorList>
    </citation>
    <scope>NUCLEOTIDE SEQUENCE [LARGE SCALE GENOMIC DNA]</scope>
    <source>
        <strain evidence="2 3">RS19</strain>
    </source>
</reference>
<feature type="transmembrane region" description="Helical" evidence="1">
    <location>
        <begin position="204"/>
        <end position="224"/>
    </location>
</feature>
<dbReference type="PANTHER" id="PTHR34219:SF3">
    <property type="entry name" value="BLL7967 PROTEIN"/>
    <property type="match status" value="1"/>
</dbReference>
<dbReference type="Proteomes" id="UP000256373">
    <property type="component" value="Unassembled WGS sequence"/>
</dbReference>
<feature type="transmembrane region" description="Helical" evidence="1">
    <location>
        <begin position="349"/>
        <end position="370"/>
    </location>
</feature>
<dbReference type="EMBL" id="QNUL01000001">
    <property type="protein sequence ID" value="REA64325.1"/>
    <property type="molecule type" value="Genomic_DNA"/>
</dbReference>
<evidence type="ECO:0000256" key="1">
    <source>
        <dbReference type="SAM" id="Phobius"/>
    </source>
</evidence>
<proteinExistence type="predicted"/>
<name>A0A3D8YI21_9BACT</name>
<protein>
    <submittedName>
        <fullName evidence="2">PepSY domain-containing protein</fullName>
    </submittedName>
</protein>
<feature type="transmembrane region" description="Helical" evidence="1">
    <location>
        <begin position="148"/>
        <end position="171"/>
    </location>
</feature>
<feature type="transmembrane region" description="Helical" evidence="1">
    <location>
        <begin position="12"/>
        <end position="34"/>
    </location>
</feature>
<dbReference type="AlphaFoldDB" id="A0A3D8YI21"/>
<comment type="caution">
    <text evidence="2">The sequence shown here is derived from an EMBL/GenBank/DDBJ whole genome shotgun (WGS) entry which is preliminary data.</text>
</comment>